<dbReference type="InterPro" id="IPR036271">
    <property type="entry name" value="Tet_transcr_reg_TetR-rel_C_sf"/>
</dbReference>
<comment type="caution">
    <text evidence="6">The sequence shown here is derived from an EMBL/GenBank/DDBJ whole genome shotgun (WGS) entry which is preliminary data.</text>
</comment>
<dbReference type="PRINTS" id="PR00455">
    <property type="entry name" value="HTHTETR"/>
</dbReference>
<feature type="domain" description="HTH tetR-type" evidence="5">
    <location>
        <begin position="15"/>
        <end position="75"/>
    </location>
</feature>
<dbReference type="InterPro" id="IPR009057">
    <property type="entry name" value="Homeodomain-like_sf"/>
</dbReference>
<keyword evidence="7" id="KW-1185">Reference proteome</keyword>
<dbReference type="EMBL" id="JACHZG010000001">
    <property type="protein sequence ID" value="MBB3326420.1"/>
    <property type="molecule type" value="Genomic_DNA"/>
</dbReference>
<dbReference type="Pfam" id="PF00440">
    <property type="entry name" value="TetR_N"/>
    <property type="match status" value="1"/>
</dbReference>
<dbReference type="SUPFAM" id="SSF48498">
    <property type="entry name" value="Tetracyclin repressor-like, C-terminal domain"/>
    <property type="match status" value="1"/>
</dbReference>
<keyword evidence="2 4" id="KW-0238">DNA-binding</keyword>
<dbReference type="PANTHER" id="PTHR30055:SF234">
    <property type="entry name" value="HTH-TYPE TRANSCRIPTIONAL REGULATOR BETI"/>
    <property type="match status" value="1"/>
</dbReference>
<dbReference type="AlphaFoldDB" id="A0A7W5P6E3"/>
<organism evidence="6 7">
    <name type="scientific">Microlunatus antarcticus</name>
    <dbReference type="NCBI Taxonomy" id="53388"/>
    <lineage>
        <taxon>Bacteria</taxon>
        <taxon>Bacillati</taxon>
        <taxon>Actinomycetota</taxon>
        <taxon>Actinomycetes</taxon>
        <taxon>Propionibacteriales</taxon>
        <taxon>Propionibacteriaceae</taxon>
        <taxon>Microlunatus</taxon>
    </lineage>
</organism>
<accession>A0A7W5P6E3</accession>
<protein>
    <submittedName>
        <fullName evidence="6">AcrR family transcriptional regulator</fullName>
    </submittedName>
</protein>
<sequence length="207" mass="22843">MSTPSVARGPYRNGIRRREQIVAKASEVFGELGYVGGSLRTIAERVGVTPASLLQHFGSKEGLLEAVLEDWSEQTGAQYLGTDLHGLAAFEAFRELMAFHLEHRGLLELFLTMAAEATNVAHPARRFIQQRYASGLARQAHALSEARDTGEVGPLTDEQIGAEASMFYAVLDGLELQWLLDSRVDLVGLFDRYLDSAIARWRIGLPE</sequence>
<keyword evidence="3" id="KW-0804">Transcription</keyword>
<proteinExistence type="predicted"/>
<dbReference type="InterPro" id="IPR050109">
    <property type="entry name" value="HTH-type_TetR-like_transc_reg"/>
</dbReference>
<evidence type="ECO:0000313" key="7">
    <source>
        <dbReference type="Proteomes" id="UP000565572"/>
    </source>
</evidence>
<evidence type="ECO:0000313" key="6">
    <source>
        <dbReference type="EMBL" id="MBB3326420.1"/>
    </source>
</evidence>
<dbReference type="PROSITE" id="PS50977">
    <property type="entry name" value="HTH_TETR_2"/>
    <property type="match status" value="1"/>
</dbReference>
<evidence type="ECO:0000256" key="3">
    <source>
        <dbReference type="ARBA" id="ARBA00023163"/>
    </source>
</evidence>
<dbReference type="PANTHER" id="PTHR30055">
    <property type="entry name" value="HTH-TYPE TRANSCRIPTIONAL REGULATOR RUTR"/>
    <property type="match status" value="1"/>
</dbReference>
<dbReference type="GO" id="GO:0003700">
    <property type="term" value="F:DNA-binding transcription factor activity"/>
    <property type="evidence" value="ECO:0007669"/>
    <property type="project" value="TreeGrafter"/>
</dbReference>
<name>A0A7W5P6E3_9ACTN</name>
<evidence type="ECO:0000256" key="1">
    <source>
        <dbReference type="ARBA" id="ARBA00023015"/>
    </source>
</evidence>
<dbReference type="Proteomes" id="UP000565572">
    <property type="component" value="Unassembled WGS sequence"/>
</dbReference>
<dbReference type="Gene3D" id="1.10.357.10">
    <property type="entry name" value="Tetracycline Repressor, domain 2"/>
    <property type="match status" value="1"/>
</dbReference>
<dbReference type="InterPro" id="IPR001647">
    <property type="entry name" value="HTH_TetR"/>
</dbReference>
<dbReference type="SUPFAM" id="SSF46689">
    <property type="entry name" value="Homeodomain-like"/>
    <property type="match status" value="1"/>
</dbReference>
<evidence type="ECO:0000259" key="5">
    <source>
        <dbReference type="PROSITE" id="PS50977"/>
    </source>
</evidence>
<dbReference type="RefSeq" id="WP_183337372.1">
    <property type="nucleotide sequence ID" value="NZ_JACHZG010000001.1"/>
</dbReference>
<keyword evidence="1" id="KW-0805">Transcription regulation</keyword>
<feature type="DNA-binding region" description="H-T-H motif" evidence="4">
    <location>
        <begin position="38"/>
        <end position="57"/>
    </location>
</feature>
<evidence type="ECO:0000256" key="2">
    <source>
        <dbReference type="ARBA" id="ARBA00023125"/>
    </source>
</evidence>
<dbReference type="GO" id="GO:0000976">
    <property type="term" value="F:transcription cis-regulatory region binding"/>
    <property type="evidence" value="ECO:0007669"/>
    <property type="project" value="TreeGrafter"/>
</dbReference>
<gene>
    <name evidence="6" type="ORF">FHX39_001364</name>
</gene>
<reference evidence="6 7" key="1">
    <citation type="submission" date="2020-08" db="EMBL/GenBank/DDBJ databases">
        <title>Sequencing the genomes of 1000 actinobacteria strains.</title>
        <authorList>
            <person name="Klenk H.-P."/>
        </authorList>
    </citation>
    <scope>NUCLEOTIDE SEQUENCE [LARGE SCALE GENOMIC DNA]</scope>
    <source>
        <strain evidence="6 7">DSM 11053</strain>
    </source>
</reference>
<evidence type="ECO:0000256" key="4">
    <source>
        <dbReference type="PROSITE-ProRule" id="PRU00335"/>
    </source>
</evidence>